<organism evidence="1 2">
    <name type="scientific">Chryseobacterium gallinarum</name>
    <dbReference type="NCBI Taxonomy" id="1324352"/>
    <lineage>
        <taxon>Bacteria</taxon>
        <taxon>Pseudomonadati</taxon>
        <taxon>Bacteroidota</taxon>
        <taxon>Flavobacteriia</taxon>
        <taxon>Flavobacteriales</taxon>
        <taxon>Weeksellaceae</taxon>
        <taxon>Chryseobacterium group</taxon>
        <taxon>Chryseobacterium</taxon>
    </lineage>
</organism>
<dbReference type="Proteomes" id="UP000035213">
    <property type="component" value="Chromosome"/>
</dbReference>
<gene>
    <name evidence="1" type="ORF">OK18_05780</name>
</gene>
<dbReference type="STRING" id="1324352.OK18_05780"/>
<accession>A0A0G3M2I3</accession>
<evidence type="ECO:0000313" key="2">
    <source>
        <dbReference type="Proteomes" id="UP000035213"/>
    </source>
</evidence>
<dbReference type="PATRIC" id="fig|1324352.5.peg.1225"/>
<dbReference type="AlphaFoldDB" id="A0A0G3M2I3"/>
<proteinExistence type="predicted"/>
<dbReference type="EMBL" id="CP009928">
    <property type="protein sequence ID" value="AKK72213.1"/>
    <property type="molecule type" value="Genomic_DNA"/>
</dbReference>
<reference evidence="1 2" key="1">
    <citation type="submission" date="2014-11" db="EMBL/GenBank/DDBJ databases">
        <authorList>
            <person name="Park G.-S."/>
            <person name="Hong S.-J."/>
            <person name="Jung B.K."/>
            <person name="Khan A.R."/>
            <person name="Kwak Y."/>
            <person name="Shin J.-H."/>
        </authorList>
    </citation>
    <scope>NUCLEOTIDE SEQUENCE [LARGE SCALE GENOMIC DNA]</scope>
    <source>
        <strain evidence="1 2">DSM 27622</strain>
    </source>
</reference>
<dbReference type="OrthoDB" id="1263668at2"/>
<dbReference type="KEGG" id="cgn:OK18_05780"/>
<protein>
    <submittedName>
        <fullName evidence="1">Uncharacterized protein</fullName>
    </submittedName>
</protein>
<evidence type="ECO:0000313" key="1">
    <source>
        <dbReference type="EMBL" id="AKK72213.1"/>
    </source>
</evidence>
<name>A0A0G3M2I3_CHRGL</name>
<sequence>MKNKLLLVLILISQLGWSQIPCISKNYKINNFIDAFIYTNNDENFTPTLSSIYVSSLYYENQGYMITITRENNSDININPKAKNLTFFKYKKFNLLLKGNTPEDLNFLNKAIINKSISNNSDLKFTTSNDNISNDPYQWLLLFDMKMNLINYSLPEEENKIKEIFEKFSIPTSKVEKKKLNNFRKLSPHWYKHLSCA</sequence>
<dbReference type="RefSeq" id="WP_053327405.1">
    <property type="nucleotide sequence ID" value="NZ_CP009928.1"/>
</dbReference>